<evidence type="ECO:0000313" key="1">
    <source>
        <dbReference type="EMBL" id="KAI8554774.1"/>
    </source>
</evidence>
<accession>A0ACC0NPA6</accession>
<protein>
    <submittedName>
        <fullName evidence="1">Uncharacterized protein</fullName>
    </submittedName>
</protein>
<comment type="caution">
    <text evidence="1">The sequence shown here is derived from an EMBL/GenBank/DDBJ whole genome shotgun (WGS) entry which is preliminary data.</text>
</comment>
<sequence length="73" mass="8549">MKVHKLPIKRLKWLPVQELGSDDCGVHTTKYFDLDQFNEEEAAKLKFTFEEGRNNFILDLILSGENIIRNEVI</sequence>
<name>A0ACC0NPA6_RHOML</name>
<gene>
    <name evidence="1" type="ORF">RHMOL_Rhmol05G0122700</name>
</gene>
<proteinExistence type="predicted"/>
<reference evidence="1" key="1">
    <citation type="submission" date="2022-02" db="EMBL/GenBank/DDBJ databases">
        <title>Plant Genome Project.</title>
        <authorList>
            <person name="Zhang R.-G."/>
        </authorList>
    </citation>
    <scope>NUCLEOTIDE SEQUENCE</scope>
    <source>
        <strain evidence="1">AT1</strain>
    </source>
</reference>
<dbReference type="EMBL" id="CM046392">
    <property type="protein sequence ID" value="KAI8554774.1"/>
    <property type="molecule type" value="Genomic_DNA"/>
</dbReference>
<evidence type="ECO:0000313" key="2">
    <source>
        <dbReference type="Proteomes" id="UP001062846"/>
    </source>
</evidence>
<organism evidence="1 2">
    <name type="scientific">Rhododendron molle</name>
    <name type="common">Chinese azalea</name>
    <name type="synonym">Azalea mollis</name>
    <dbReference type="NCBI Taxonomy" id="49168"/>
    <lineage>
        <taxon>Eukaryota</taxon>
        <taxon>Viridiplantae</taxon>
        <taxon>Streptophyta</taxon>
        <taxon>Embryophyta</taxon>
        <taxon>Tracheophyta</taxon>
        <taxon>Spermatophyta</taxon>
        <taxon>Magnoliopsida</taxon>
        <taxon>eudicotyledons</taxon>
        <taxon>Gunneridae</taxon>
        <taxon>Pentapetalae</taxon>
        <taxon>asterids</taxon>
        <taxon>Ericales</taxon>
        <taxon>Ericaceae</taxon>
        <taxon>Ericoideae</taxon>
        <taxon>Rhodoreae</taxon>
        <taxon>Rhododendron</taxon>
    </lineage>
</organism>
<keyword evidence="2" id="KW-1185">Reference proteome</keyword>
<dbReference type="Proteomes" id="UP001062846">
    <property type="component" value="Chromosome 5"/>
</dbReference>